<protein>
    <recommendedName>
        <fullName evidence="3">DNA replication complex GINS protein SLD5</fullName>
    </recommendedName>
</protein>
<dbReference type="OrthoDB" id="10252587at2759"/>
<keyword evidence="2" id="KW-1185">Reference proteome</keyword>
<evidence type="ECO:0000313" key="2">
    <source>
        <dbReference type="Proteomes" id="UP000002872"/>
    </source>
</evidence>
<dbReference type="STRING" id="935791.I3EEK2"/>
<evidence type="ECO:0008006" key="3">
    <source>
        <dbReference type="Google" id="ProtNLM"/>
    </source>
</evidence>
<reference evidence="1" key="1">
    <citation type="submission" date="2011-01" db="EMBL/GenBank/DDBJ databases">
        <title>The Genome Sequence of Nematocida parisii strain ERTm3.</title>
        <authorList>
            <consortium name="The Broad Institute Genome Sequencing Platform"/>
            <consortium name="The Broad Institute Genome Sequencing Center for Infectious Disease"/>
            <person name="Cuomo C."/>
            <person name="Troemel E."/>
            <person name="Young S.K."/>
            <person name="Zeng Q."/>
            <person name="Gargeya S."/>
            <person name="Fitzgerald M."/>
            <person name="Haas B."/>
            <person name="Abouelleil A."/>
            <person name="Alvarado L."/>
            <person name="Arachchi H.M."/>
            <person name="Berlin A."/>
            <person name="Chapman S.B."/>
            <person name="Gearin G."/>
            <person name="Goldberg J."/>
            <person name="Griggs A."/>
            <person name="Gujja S."/>
            <person name="Hansen M."/>
            <person name="Heiman D."/>
            <person name="Howarth C."/>
            <person name="Larimer J."/>
            <person name="Lui A."/>
            <person name="MacDonald P.J.P."/>
            <person name="McCowen C."/>
            <person name="Montmayeur A."/>
            <person name="Murphy C."/>
            <person name="Neiman D."/>
            <person name="Pearson M."/>
            <person name="Priest M."/>
            <person name="Roberts A."/>
            <person name="Saif S."/>
            <person name="Shea T."/>
            <person name="Sisk P."/>
            <person name="Stolte C."/>
            <person name="Sykes S."/>
            <person name="Wortman J."/>
            <person name="Nusbaum C."/>
            <person name="Birren B."/>
        </authorList>
    </citation>
    <scope>NUCLEOTIDE SEQUENCE</scope>
    <source>
        <strain evidence="1">ERTm3</strain>
    </source>
</reference>
<dbReference type="HOGENOM" id="CLU_105494_0_0_1"/>
<dbReference type="EMBL" id="GL870881">
    <property type="protein sequence ID" value="EIJ87649.1"/>
    <property type="molecule type" value="Genomic_DNA"/>
</dbReference>
<dbReference type="Proteomes" id="UP000002872">
    <property type="component" value="Unassembled WGS sequence"/>
</dbReference>
<name>I3EEK2_NEMP3</name>
<proteinExistence type="predicted"/>
<sequence length="180" mass="20935">MQEEALNAILLSRTNKKELARIKSQILIKENQIKELAAEMEKDPNSVELSLCYLFLKRETERLVRIIKIKELERNRLLESYVHEDAAGVADKAELSGGGDIYLKKFKEITNNYYSNFPFINFMHRDVPIEYYVHVLAKKECGVIEMGGNLIETKKGSLYFIRKREVEYLLNNGSMEVVKK</sequence>
<dbReference type="InParanoid" id="I3EEK2"/>
<accession>I3EEK2</accession>
<dbReference type="VEuPathDB" id="MicrosporidiaDB:NEQG_02196"/>
<dbReference type="AlphaFoldDB" id="I3EEK2"/>
<dbReference type="OMA" id="FPFINFM"/>
<evidence type="ECO:0000313" key="1">
    <source>
        <dbReference type="EMBL" id="EIJ87649.1"/>
    </source>
</evidence>
<organism evidence="1 2">
    <name type="scientific">Nematocida parisii (strain ERTm3)</name>
    <name type="common">Nematode killer fungus</name>
    <dbReference type="NCBI Taxonomy" id="935791"/>
    <lineage>
        <taxon>Eukaryota</taxon>
        <taxon>Fungi</taxon>
        <taxon>Fungi incertae sedis</taxon>
        <taxon>Microsporidia</taxon>
        <taxon>Nematocida</taxon>
    </lineage>
</organism>
<gene>
    <name evidence="1" type="ORF">NEQG_02196</name>
</gene>